<comment type="caution">
    <text evidence="9">The sequence shown here is derived from an EMBL/GenBank/DDBJ whole genome shotgun (WGS) entry which is preliminary data.</text>
</comment>
<keyword evidence="4" id="KW-0378">Hydrolase</keyword>
<protein>
    <recommendedName>
        <fullName evidence="8">GP-PDE domain-containing protein</fullName>
    </recommendedName>
</protein>
<evidence type="ECO:0000256" key="7">
    <source>
        <dbReference type="ARBA" id="ARBA00023136"/>
    </source>
</evidence>
<name>A0AAD3HAT8_9STRA</name>
<dbReference type="InterPro" id="IPR017946">
    <property type="entry name" value="PLC-like_Pdiesterase_TIM-brl"/>
</dbReference>
<dbReference type="SUPFAM" id="SSF51695">
    <property type="entry name" value="PLC-like phosphodiesterases"/>
    <property type="match status" value="1"/>
</dbReference>
<accession>A0AAD3HAT8</accession>
<dbReference type="InterPro" id="IPR052271">
    <property type="entry name" value="GDPD-Related"/>
</dbReference>
<keyword evidence="5" id="KW-1133">Transmembrane helix</keyword>
<dbReference type="GO" id="GO:0008081">
    <property type="term" value="F:phosphoric diester hydrolase activity"/>
    <property type="evidence" value="ECO:0007669"/>
    <property type="project" value="InterPro"/>
</dbReference>
<evidence type="ECO:0000256" key="1">
    <source>
        <dbReference type="ARBA" id="ARBA00004370"/>
    </source>
</evidence>
<evidence type="ECO:0000256" key="3">
    <source>
        <dbReference type="ARBA" id="ARBA00022692"/>
    </source>
</evidence>
<comment type="similarity">
    <text evidence="2">Belongs to the glycerophosphoryl diester phosphodiesterase family.</text>
</comment>
<dbReference type="Pfam" id="PF03009">
    <property type="entry name" value="GDPD"/>
    <property type="match status" value="1"/>
</dbReference>
<dbReference type="GO" id="GO:0005737">
    <property type="term" value="C:cytoplasm"/>
    <property type="evidence" value="ECO:0007669"/>
    <property type="project" value="UniProtKB-ARBA"/>
</dbReference>
<evidence type="ECO:0000259" key="8">
    <source>
        <dbReference type="PROSITE" id="PS51704"/>
    </source>
</evidence>
<reference evidence="9 10" key="1">
    <citation type="journal article" date="2021" name="Sci. Rep.">
        <title>The genome of the diatom Chaetoceros tenuissimus carries an ancient integrated fragment of an extant virus.</title>
        <authorList>
            <person name="Hongo Y."/>
            <person name="Kimura K."/>
            <person name="Takaki Y."/>
            <person name="Yoshida Y."/>
            <person name="Baba S."/>
            <person name="Kobayashi G."/>
            <person name="Nagasaki K."/>
            <person name="Hano T."/>
            <person name="Tomaru Y."/>
        </authorList>
    </citation>
    <scope>NUCLEOTIDE SEQUENCE [LARGE SCALE GENOMIC DNA]</scope>
    <source>
        <strain evidence="9 10">NIES-3715</strain>
    </source>
</reference>
<organism evidence="9 10">
    <name type="scientific">Chaetoceros tenuissimus</name>
    <dbReference type="NCBI Taxonomy" id="426638"/>
    <lineage>
        <taxon>Eukaryota</taxon>
        <taxon>Sar</taxon>
        <taxon>Stramenopiles</taxon>
        <taxon>Ochrophyta</taxon>
        <taxon>Bacillariophyta</taxon>
        <taxon>Coscinodiscophyceae</taxon>
        <taxon>Chaetocerotophycidae</taxon>
        <taxon>Chaetocerotales</taxon>
        <taxon>Chaetocerotaceae</taxon>
        <taxon>Chaetoceros</taxon>
    </lineage>
</organism>
<dbReference type="EMBL" id="BLLK01000051">
    <property type="protein sequence ID" value="GFH56283.1"/>
    <property type="molecule type" value="Genomic_DNA"/>
</dbReference>
<evidence type="ECO:0000313" key="10">
    <source>
        <dbReference type="Proteomes" id="UP001054902"/>
    </source>
</evidence>
<feature type="domain" description="GP-PDE" evidence="8">
    <location>
        <begin position="226"/>
        <end position="477"/>
    </location>
</feature>
<keyword evidence="3" id="KW-0812">Transmembrane</keyword>
<gene>
    <name evidence="9" type="ORF">CTEN210_12759</name>
</gene>
<dbReference type="Gene3D" id="3.20.20.190">
    <property type="entry name" value="Phosphatidylinositol (PI) phosphodiesterase"/>
    <property type="match status" value="1"/>
</dbReference>
<comment type="subcellular location">
    <subcellularLocation>
        <location evidence="1">Membrane</location>
    </subcellularLocation>
</comment>
<dbReference type="GO" id="GO:0016020">
    <property type="term" value="C:membrane"/>
    <property type="evidence" value="ECO:0007669"/>
    <property type="project" value="UniProtKB-SubCell"/>
</dbReference>
<dbReference type="InterPro" id="IPR030395">
    <property type="entry name" value="GP_PDE_dom"/>
</dbReference>
<keyword evidence="6" id="KW-0443">Lipid metabolism</keyword>
<evidence type="ECO:0000256" key="5">
    <source>
        <dbReference type="ARBA" id="ARBA00022989"/>
    </source>
</evidence>
<dbReference type="GO" id="GO:0046475">
    <property type="term" value="P:glycerophospholipid catabolic process"/>
    <property type="evidence" value="ECO:0007669"/>
    <property type="project" value="TreeGrafter"/>
</dbReference>
<keyword evidence="10" id="KW-1185">Reference proteome</keyword>
<dbReference type="PANTHER" id="PTHR42758:SF2">
    <property type="entry name" value="PHOSPHATIDYLGLYCEROL PHOSPHOLIPASE C"/>
    <property type="match status" value="1"/>
</dbReference>
<sequence>MVKFGKHIEGFIANENDFLRYVVNYNEIKHLIFESKDSQDHLSTDKEAFDQVWLQAFQEASKDFEETLNSIWEQVFSGISNDTDDGDEDAFLPDETVDLVRGATPDVVLELYTQEQGKANAAEILAKLKSLHAAAVNNTDGLRKLVKKFDKHAPSDAQKLSRKFLPKLFCASFTLGQALLEETMDLIRSMFSYDDEEQPIEQTSTRSDHYDWLRRVAQSMTTDELDHLVSHRGFHLIGDSPEERPLENSLDAYEAAWGSGIHLCECDIALTRDEKLVLAHDADFTRLALDNKMSITRKCVPDLTLKELMTLPLKSGSRPPLLLDVLRSASMIGGKCKLVIEIKPGNTAAASALARLLIRYPELIKSVGMIMSFDLFTMHLLRKEIAHLRDQVVSNGNFNPRMSSTLQRASTVQRMDRFTSMKASMKLSSRDLLALRRTILPSVITEDEEEMKEDFYFPKLMLLTVCNQPKPGKPHNFLRSDDFSSVKSLLVREDGELDGVYLQYEEIFQTSEGLARLKKLSEEFDVGCWQWSGRDPDNYECFKKLVNEGGLTYVNTDLPSTFRDEISL</sequence>
<dbReference type="PROSITE" id="PS51704">
    <property type="entry name" value="GP_PDE"/>
    <property type="match status" value="1"/>
</dbReference>
<dbReference type="Proteomes" id="UP001054902">
    <property type="component" value="Unassembled WGS sequence"/>
</dbReference>
<dbReference type="PANTHER" id="PTHR42758">
    <property type="entry name" value="PHOSPHATIDYLGLYCEROL PHOSPHOLIPASE C"/>
    <property type="match status" value="1"/>
</dbReference>
<keyword evidence="7" id="KW-0472">Membrane</keyword>
<proteinExistence type="inferred from homology"/>
<dbReference type="AlphaFoldDB" id="A0AAD3HAT8"/>
<evidence type="ECO:0000256" key="4">
    <source>
        <dbReference type="ARBA" id="ARBA00022801"/>
    </source>
</evidence>
<evidence type="ECO:0000256" key="6">
    <source>
        <dbReference type="ARBA" id="ARBA00023098"/>
    </source>
</evidence>
<evidence type="ECO:0000256" key="2">
    <source>
        <dbReference type="ARBA" id="ARBA00007277"/>
    </source>
</evidence>
<evidence type="ECO:0000313" key="9">
    <source>
        <dbReference type="EMBL" id="GFH56283.1"/>
    </source>
</evidence>